<feature type="compositionally biased region" description="Basic and acidic residues" evidence="1">
    <location>
        <begin position="114"/>
        <end position="123"/>
    </location>
</feature>
<feature type="region of interest" description="Disordered" evidence="1">
    <location>
        <begin position="155"/>
        <end position="177"/>
    </location>
</feature>
<accession>A0A811S6X9</accession>
<proteinExistence type="predicted"/>
<dbReference type="AlphaFoldDB" id="A0A811S6X9"/>
<evidence type="ECO:0000313" key="2">
    <source>
        <dbReference type="EMBL" id="CAD6336346.1"/>
    </source>
</evidence>
<feature type="region of interest" description="Disordered" evidence="1">
    <location>
        <begin position="68"/>
        <end position="93"/>
    </location>
</feature>
<dbReference type="Proteomes" id="UP000604825">
    <property type="component" value="Unassembled WGS sequence"/>
</dbReference>
<dbReference type="OrthoDB" id="695910at2759"/>
<sequence length="177" mass="20083">MVEFIMTVDRCEHVDMALIENEGQVTDEENDLQLQVTEKFKEMHVSAKLDGLEWAMEPQLGVIAAGPSRVEEEEEEGDQYIEPGVDHEGDDPVGVDEEWRYFRKVPEVGSNEKVQQEKKKTESSKNVTEATNLEAVPSDEATMMRDAPYVSLTTYDRDNPDIKEGSTFTDKVLHTDD</sequence>
<feature type="region of interest" description="Disordered" evidence="1">
    <location>
        <begin position="109"/>
        <end position="140"/>
    </location>
</feature>
<keyword evidence="3" id="KW-1185">Reference proteome</keyword>
<organism evidence="2 3">
    <name type="scientific">Miscanthus lutarioriparius</name>
    <dbReference type="NCBI Taxonomy" id="422564"/>
    <lineage>
        <taxon>Eukaryota</taxon>
        <taxon>Viridiplantae</taxon>
        <taxon>Streptophyta</taxon>
        <taxon>Embryophyta</taxon>
        <taxon>Tracheophyta</taxon>
        <taxon>Spermatophyta</taxon>
        <taxon>Magnoliopsida</taxon>
        <taxon>Liliopsida</taxon>
        <taxon>Poales</taxon>
        <taxon>Poaceae</taxon>
        <taxon>PACMAD clade</taxon>
        <taxon>Panicoideae</taxon>
        <taxon>Andropogonodae</taxon>
        <taxon>Andropogoneae</taxon>
        <taxon>Saccharinae</taxon>
        <taxon>Miscanthus</taxon>
    </lineage>
</organism>
<protein>
    <submittedName>
        <fullName evidence="2">Uncharacterized protein</fullName>
    </submittedName>
</protein>
<dbReference type="EMBL" id="CAJGYO010000018">
    <property type="protein sequence ID" value="CAD6336346.1"/>
    <property type="molecule type" value="Genomic_DNA"/>
</dbReference>
<evidence type="ECO:0000313" key="3">
    <source>
        <dbReference type="Proteomes" id="UP000604825"/>
    </source>
</evidence>
<name>A0A811S6X9_9POAL</name>
<feature type="compositionally biased region" description="Basic and acidic residues" evidence="1">
    <location>
        <begin position="155"/>
        <end position="164"/>
    </location>
</feature>
<reference evidence="2" key="1">
    <citation type="submission" date="2020-10" db="EMBL/GenBank/DDBJ databases">
        <authorList>
            <person name="Han B."/>
            <person name="Lu T."/>
            <person name="Zhao Q."/>
            <person name="Huang X."/>
            <person name="Zhao Y."/>
        </authorList>
    </citation>
    <scope>NUCLEOTIDE SEQUENCE</scope>
</reference>
<comment type="caution">
    <text evidence="2">The sequence shown here is derived from an EMBL/GenBank/DDBJ whole genome shotgun (WGS) entry which is preliminary data.</text>
</comment>
<evidence type="ECO:0000256" key="1">
    <source>
        <dbReference type="SAM" id="MobiDB-lite"/>
    </source>
</evidence>
<gene>
    <name evidence="2" type="ORF">NCGR_LOCUS60444</name>
</gene>